<dbReference type="RefSeq" id="WP_386076123.1">
    <property type="nucleotide sequence ID" value="NZ_JBHTJT010000038.1"/>
</dbReference>
<sequence>MSQHATFDQICDRLHALIEGGHLPDKAAQQAGRLLQRLETPVRFSLLGPSSVERARIINALLDRDVVPLWPGRPSMQLGFGEQPATSATLSNGRRVALDDLDGGLAPETVFLSLTRNEPLLRTTRLLDVVTDGTPAELRMALRWAAKRTDVFLWCTSRFDPAEQDVWRSVDERFMDHAFLVLWGEDREIRARQLKAELAGEFLDVIPVNLDAAKPSEDPGLRSLSQGLRRHVDLGRQADNDSALLFLKKFADLAGQPDLARGTAVERPSAAAPLAPPVSMPVSFRDPPAPSVAEPEDAAGREAVQRACRQGLSLICDRARQLGALLNDDVSGDSEGIAAHCRQTIEHLTGILDSAADLPHQDRAAFSDMLMSAEELLVLMEIEGDGQPGVDSLCLLIQLRRAFEERLAA</sequence>
<evidence type="ECO:0008006" key="4">
    <source>
        <dbReference type="Google" id="ProtNLM"/>
    </source>
</evidence>
<dbReference type="Proteomes" id="UP001597108">
    <property type="component" value="Unassembled WGS sequence"/>
</dbReference>
<dbReference type="EMBL" id="JBHTJT010000038">
    <property type="protein sequence ID" value="MFD0981247.1"/>
    <property type="molecule type" value="Genomic_DNA"/>
</dbReference>
<proteinExistence type="predicted"/>
<feature type="region of interest" description="Disordered" evidence="1">
    <location>
        <begin position="262"/>
        <end position="294"/>
    </location>
</feature>
<keyword evidence="3" id="KW-1185">Reference proteome</keyword>
<name>A0ABW3ISV9_9RHOB</name>
<gene>
    <name evidence="2" type="ORF">ACFQ2S_16540</name>
</gene>
<accession>A0ABW3ISV9</accession>
<comment type="caution">
    <text evidence="2">The sequence shown here is derived from an EMBL/GenBank/DDBJ whole genome shotgun (WGS) entry which is preliminary data.</text>
</comment>
<reference evidence="3" key="1">
    <citation type="journal article" date="2019" name="Int. J. Syst. Evol. Microbiol.">
        <title>The Global Catalogue of Microorganisms (GCM) 10K type strain sequencing project: providing services to taxonomists for standard genome sequencing and annotation.</title>
        <authorList>
            <consortium name="The Broad Institute Genomics Platform"/>
            <consortium name="The Broad Institute Genome Sequencing Center for Infectious Disease"/>
            <person name="Wu L."/>
            <person name="Ma J."/>
        </authorList>
    </citation>
    <scope>NUCLEOTIDE SEQUENCE [LARGE SCALE GENOMIC DNA]</scope>
    <source>
        <strain evidence="3">CCUG 60524</strain>
    </source>
</reference>
<organism evidence="2 3">
    <name type="scientific">Tropicimonas aquimaris</name>
    <dbReference type="NCBI Taxonomy" id="914152"/>
    <lineage>
        <taxon>Bacteria</taxon>
        <taxon>Pseudomonadati</taxon>
        <taxon>Pseudomonadota</taxon>
        <taxon>Alphaproteobacteria</taxon>
        <taxon>Rhodobacterales</taxon>
        <taxon>Roseobacteraceae</taxon>
        <taxon>Tropicimonas</taxon>
    </lineage>
</organism>
<evidence type="ECO:0000313" key="3">
    <source>
        <dbReference type="Proteomes" id="UP001597108"/>
    </source>
</evidence>
<evidence type="ECO:0000313" key="2">
    <source>
        <dbReference type="EMBL" id="MFD0981247.1"/>
    </source>
</evidence>
<protein>
    <recommendedName>
        <fullName evidence="4">Dynamin family protein</fullName>
    </recommendedName>
</protein>
<evidence type="ECO:0000256" key="1">
    <source>
        <dbReference type="SAM" id="MobiDB-lite"/>
    </source>
</evidence>